<dbReference type="SUPFAM" id="SSF81296">
    <property type="entry name" value="E set domains"/>
    <property type="match status" value="1"/>
</dbReference>
<sequence>MARLLQLVAACMLMIGVANAQTLAWCGGQQGISTLTESTIPASLGVEAAIPLCVLRSADNTVRTYGVEVRKVFDEVADSFPTFATPYDEINFPPEADTRWEDGTGDSPTSNWEREQDGGEANPLAAADEFNQKFYFKPSVGSECVYTVCFEGFYAGDNSPPAEKSCHKIEVKNTVAYFDGADMATESVSTSLTPQNGFFAAAWVYPACDASADGNMTILSFESDRGEGEGPDEFGRTDSGLKVRNSINYQPSTGTFFYYDCYMGEAMSKPEYCCDKWHYVGLSITEEGKGQLFVDGIGPKLMSERERDIIKYSVVDFETQSRPDTTGNSGKLRIGRNFRGYMDDLGIWDESKTPGDFNTFHHTRDFSNTGYAEFWDMTVNPLAGLQSENFKKTATPAVTPCVLGMEHSVGPVDGACVTEIYGWNFADGINPKCSFGGVETKAAMVSSNPMDGSSARTIDTIKCETPGHVSPRFVDVTASNNGFNFTDLAKTGKTVKHLFLESSLYLTGEGNGGAEADSVCNDLPTKAVSFGAWVCPKCGPPVPPPPPSPPSPVAPAPPPSPSPPPPSPPPPQILGEGNDA</sequence>
<dbReference type="Pfam" id="PF01833">
    <property type="entry name" value="TIG"/>
    <property type="match status" value="1"/>
</dbReference>
<evidence type="ECO:0000313" key="4">
    <source>
        <dbReference type="EMBL" id="CAD8691026.1"/>
    </source>
</evidence>
<feature type="domain" description="IPT/TIG" evidence="3">
    <location>
        <begin position="407"/>
        <end position="482"/>
    </location>
</feature>
<dbReference type="Gene3D" id="2.60.120.200">
    <property type="match status" value="1"/>
</dbReference>
<protein>
    <recommendedName>
        <fullName evidence="3">IPT/TIG domain-containing protein</fullName>
    </recommendedName>
</protein>
<name>A0A7S0RYK3_9CHLO</name>
<reference evidence="4" key="1">
    <citation type="submission" date="2021-01" db="EMBL/GenBank/DDBJ databases">
        <authorList>
            <person name="Corre E."/>
            <person name="Pelletier E."/>
            <person name="Niang G."/>
            <person name="Scheremetjew M."/>
            <person name="Finn R."/>
            <person name="Kale V."/>
            <person name="Holt S."/>
            <person name="Cochrane G."/>
            <person name="Meng A."/>
            <person name="Brown T."/>
            <person name="Cohen L."/>
        </authorList>
    </citation>
    <scope>NUCLEOTIDE SEQUENCE</scope>
    <source>
        <strain evidence="4">CCMP722</strain>
    </source>
</reference>
<evidence type="ECO:0000256" key="2">
    <source>
        <dbReference type="SAM" id="SignalP"/>
    </source>
</evidence>
<dbReference type="SUPFAM" id="SSF49899">
    <property type="entry name" value="Concanavalin A-like lectins/glucanases"/>
    <property type="match status" value="1"/>
</dbReference>
<feature type="signal peptide" evidence="2">
    <location>
        <begin position="1"/>
        <end position="20"/>
    </location>
</feature>
<dbReference type="AlphaFoldDB" id="A0A7S0RYK3"/>
<feature type="chain" id="PRO_5030918484" description="IPT/TIG domain-containing protein" evidence="2">
    <location>
        <begin position="21"/>
        <end position="580"/>
    </location>
</feature>
<evidence type="ECO:0000256" key="1">
    <source>
        <dbReference type="SAM" id="MobiDB-lite"/>
    </source>
</evidence>
<feature type="compositionally biased region" description="Pro residues" evidence="1">
    <location>
        <begin position="538"/>
        <end position="572"/>
    </location>
</feature>
<feature type="region of interest" description="Disordered" evidence="1">
    <location>
        <begin position="538"/>
        <end position="580"/>
    </location>
</feature>
<keyword evidence="2" id="KW-0732">Signal</keyword>
<dbReference type="InterPro" id="IPR013320">
    <property type="entry name" value="ConA-like_dom_sf"/>
</dbReference>
<dbReference type="InterPro" id="IPR013783">
    <property type="entry name" value="Ig-like_fold"/>
</dbReference>
<dbReference type="InterPro" id="IPR014756">
    <property type="entry name" value="Ig_E-set"/>
</dbReference>
<feature type="region of interest" description="Disordered" evidence="1">
    <location>
        <begin position="91"/>
        <end position="120"/>
    </location>
</feature>
<gene>
    <name evidence="4" type="ORF">POBO1169_LOCUS19835</name>
</gene>
<dbReference type="Gene3D" id="2.60.40.10">
    <property type="entry name" value="Immunoglobulins"/>
    <property type="match status" value="1"/>
</dbReference>
<accession>A0A7S0RYK3</accession>
<organism evidence="4">
    <name type="scientific">Pyramimonas obovata</name>
    <dbReference type="NCBI Taxonomy" id="1411642"/>
    <lineage>
        <taxon>Eukaryota</taxon>
        <taxon>Viridiplantae</taxon>
        <taxon>Chlorophyta</taxon>
        <taxon>Pyramimonadophyceae</taxon>
        <taxon>Pyramimonadales</taxon>
        <taxon>Pyramimonadaceae</taxon>
        <taxon>Pyramimonas</taxon>
        <taxon>Pyramimonas incertae sedis</taxon>
    </lineage>
</organism>
<dbReference type="InterPro" id="IPR002909">
    <property type="entry name" value="IPT_dom"/>
</dbReference>
<evidence type="ECO:0000259" key="3">
    <source>
        <dbReference type="Pfam" id="PF01833"/>
    </source>
</evidence>
<dbReference type="EMBL" id="HBFA01039720">
    <property type="protein sequence ID" value="CAD8691026.1"/>
    <property type="molecule type" value="Transcribed_RNA"/>
</dbReference>
<proteinExistence type="predicted"/>